<dbReference type="RefSeq" id="WP_307205517.1">
    <property type="nucleotide sequence ID" value="NZ_JAUSSU010000007.1"/>
</dbReference>
<reference evidence="1 2" key="1">
    <citation type="submission" date="2023-07" db="EMBL/GenBank/DDBJ databases">
        <title>Sorghum-associated microbial communities from plants grown in Nebraska, USA.</title>
        <authorList>
            <person name="Schachtman D."/>
        </authorList>
    </citation>
    <scope>NUCLEOTIDE SEQUENCE [LARGE SCALE GENOMIC DNA]</scope>
    <source>
        <strain evidence="1 2">CC482</strain>
    </source>
</reference>
<name>A0ABT9U6X4_PAEHA</name>
<sequence length="566" mass="65372">MTEFVNVSALIPDHPGLHVCLSDTAPVQVLQWQCKGEPFADKQRGVYSGSPAHLQKAESFIDLAKETRAHLVITPEYSFPDEILNKIVHEPTLWPAKGALWCLGMEGYSLHEFSKRMDEWERTGRTLVKRNAFIRLTQQSFVDVLVYLFLIDDDTLCILPQFKTVPMSEPWNDYEVPGLCKGEVIYIFDLSGCKADQNRFLSLICSDALSISPQQFLDKTQGKHLTIFHAQLNPNPRHPGFRSFRSGLFDQYAGRDIRLITLNWAAGTKIEGMPFNKPWSAFYKKSTDGAVVKKDLRVKNLDKGTFYALHRHTEIWYSHREDHCKIFDINKGFEVGVSHTLTAHHEPITQSSYNFDESSRKWISGLCNPSYSIQDLVESIGEDYDFPLYADAHDCDAFFGLCFGHFLEGELRADDDEVVTRMMFGSDSEADTKRRRKAGQYKRLIRVLQRQRFPQEFMELANNHRFYIDSETAESTSKYGNVYPKDRPLHELNPFHSILCIISDYTNSFDVEKQVNGIIQQLHSNFHHKLVVYYQPDEWDEYTYFDLSQTRIDKATLTKTMSSIKE</sequence>
<keyword evidence="2" id="KW-1185">Reference proteome</keyword>
<gene>
    <name evidence="1" type="ORF">J2T15_003649</name>
</gene>
<proteinExistence type="predicted"/>
<evidence type="ECO:0000313" key="1">
    <source>
        <dbReference type="EMBL" id="MDQ0114194.1"/>
    </source>
</evidence>
<evidence type="ECO:0000313" key="2">
    <source>
        <dbReference type="Proteomes" id="UP001229346"/>
    </source>
</evidence>
<comment type="caution">
    <text evidence="1">The sequence shown here is derived from an EMBL/GenBank/DDBJ whole genome shotgun (WGS) entry which is preliminary data.</text>
</comment>
<protein>
    <submittedName>
        <fullName evidence="1">Uncharacterized protein</fullName>
    </submittedName>
</protein>
<dbReference type="Proteomes" id="UP001229346">
    <property type="component" value="Unassembled WGS sequence"/>
</dbReference>
<organism evidence="1 2">
    <name type="scientific">Paenibacillus harenae</name>
    <dbReference type="NCBI Taxonomy" id="306543"/>
    <lineage>
        <taxon>Bacteria</taxon>
        <taxon>Bacillati</taxon>
        <taxon>Bacillota</taxon>
        <taxon>Bacilli</taxon>
        <taxon>Bacillales</taxon>
        <taxon>Paenibacillaceae</taxon>
        <taxon>Paenibacillus</taxon>
    </lineage>
</organism>
<accession>A0ABT9U6X4</accession>
<dbReference type="EMBL" id="JAUSSU010000007">
    <property type="protein sequence ID" value="MDQ0114194.1"/>
    <property type="molecule type" value="Genomic_DNA"/>
</dbReference>